<proteinExistence type="predicted"/>
<dbReference type="EMBL" id="MU277188">
    <property type="protein sequence ID" value="KAI0068329.1"/>
    <property type="molecule type" value="Genomic_DNA"/>
</dbReference>
<protein>
    <submittedName>
        <fullName evidence="1">Uncharacterized protein</fullName>
    </submittedName>
</protein>
<reference evidence="1" key="1">
    <citation type="submission" date="2021-03" db="EMBL/GenBank/DDBJ databases">
        <authorList>
            <consortium name="DOE Joint Genome Institute"/>
            <person name="Ahrendt S."/>
            <person name="Looney B.P."/>
            <person name="Miyauchi S."/>
            <person name="Morin E."/>
            <person name="Drula E."/>
            <person name="Courty P.E."/>
            <person name="Chicoki N."/>
            <person name="Fauchery L."/>
            <person name="Kohler A."/>
            <person name="Kuo A."/>
            <person name="Labutti K."/>
            <person name="Pangilinan J."/>
            <person name="Lipzen A."/>
            <person name="Riley R."/>
            <person name="Andreopoulos W."/>
            <person name="He G."/>
            <person name="Johnson J."/>
            <person name="Barry K.W."/>
            <person name="Grigoriev I.V."/>
            <person name="Nagy L."/>
            <person name="Hibbett D."/>
            <person name="Henrissat B."/>
            <person name="Matheny P.B."/>
            <person name="Labbe J."/>
            <person name="Martin F."/>
        </authorList>
    </citation>
    <scope>NUCLEOTIDE SEQUENCE</scope>
    <source>
        <strain evidence="1">HHB10654</strain>
    </source>
</reference>
<comment type="caution">
    <text evidence="1">The sequence shown here is derived from an EMBL/GenBank/DDBJ whole genome shotgun (WGS) entry which is preliminary data.</text>
</comment>
<keyword evidence="2" id="KW-1185">Reference proteome</keyword>
<gene>
    <name evidence="1" type="ORF">BV25DRAFT_1818723</name>
</gene>
<accession>A0ACB8TIL7</accession>
<dbReference type="Proteomes" id="UP000814140">
    <property type="component" value="Unassembled WGS sequence"/>
</dbReference>
<organism evidence="1 2">
    <name type="scientific">Artomyces pyxidatus</name>
    <dbReference type="NCBI Taxonomy" id="48021"/>
    <lineage>
        <taxon>Eukaryota</taxon>
        <taxon>Fungi</taxon>
        <taxon>Dikarya</taxon>
        <taxon>Basidiomycota</taxon>
        <taxon>Agaricomycotina</taxon>
        <taxon>Agaricomycetes</taxon>
        <taxon>Russulales</taxon>
        <taxon>Auriscalpiaceae</taxon>
        <taxon>Artomyces</taxon>
    </lineage>
</organism>
<sequence length="161" mass="16914">MYSTLALVSLFAALAPSALAAPPVVPDSPCTISFNGYQLSPTLINPYEVHDVPKLLSTVAELLPDGFAIHRTADGELTPELPGVVPAAVTVTIPSSISATNDFTAVAQIKADDVWSAAQRKTSGVLHHLAGTVERTPLNVFAAYGRPLYVYISVPGFAITQ</sequence>
<reference evidence="1" key="2">
    <citation type="journal article" date="2022" name="New Phytol.">
        <title>Evolutionary transition to the ectomycorrhizal habit in the genomes of a hyperdiverse lineage of mushroom-forming fungi.</title>
        <authorList>
            <person name="Looney B."/>
            <person name="Miyauchi S."/>
            <person name="Morin E."/>
            <person name="Drula E."/>
            <person name="Courty P.E."/>
            <person name="Kohler A."/>
            <person name="Kuo A."/>
            <person name="LaButti K."/>
            <person name="Pangilinan J."/>
            <person name="Lipzen A."/>
            <person name="Riley R."/>
            <person name="Andreopoulos W."/>
            <person name="He G."/>
            <person name="Johnson J."/>
            <person name="Nolan M."/>
            <person name="Tritt A."/>
            <person name="Barry K.W."/>
            <person name="Grigoriev I.V."/>
            <person name="Nagy L.G."/>
            <person name="Hibbett D."/>
            <person name="Henrissat B."/>
            <person name="Matheny P.B."/>
            <person name="Labbe J."/>
            <person name="Martin F.M."/>
        </authorList>
    </citation>
    <scope>NUCLEOTIDE SEQUENCE</scope>
    <source>
        <strain evidence="1">HHB10654</strain>
    </source>
</reference>
<evidence type="ECO:0000313" key="1">
    <source>
        <dbReference type="EMBL" id="KAI0068329.1"/>
    </source>
</evidence>
<evidence type="ECO:0000313" key="2">
    <source>
        <dbReference type="Proteomes" id="UP000814140"/>
    </source>
</evidence>
<name>A0ACB8TIL7_9AGAM</name>